<reference evidence="1 4" key="1">
    <citation type="submission" date="2021-06" db="EMBL/GenBank/DDBJ databases">
        <title>Collection of gut derived symbiotic bacterial strains cultured from healthy donors.</title>
        <authorList>
            <person name="Lin H."/>
            <person name="Littmann E."/>
            <person name="Pamer E.G."/>
        </authorList>
    </citation>
    <scope>NUCLEOTIDE SEQUENCE</scope>
    <source>
        <strain evidence="2 4">MSK.21.70</strain>
        <strain evidence="1">MSK.21.82</strain>
    </source>
</reference>
<dbReference type="EMBL" id="JAHOEF010000102">
    <property type="protein sequence ID" value="MBV3383640.1"/>
    <property type="molecule type" value="Genomic_DNA"/>
</dbReference>
<comment type="caution">
    <text evidence="1">The sequence shown here is derived from an EMBL/GenBank/DDBJ whole genome shotgun (WGS) entry which is preliminary data.</text>
</comment>
<dbReference type="AlphaFoldDB" id="A0AAW4MWQ4"/>
<dbReference type="EMBL" id="JAHOEL010000103">
    <property type="protein sequence ID" value="MBV3393671.1"/>
    <property type="molecule type" value="Genomic_DNA"/>
</dbReference>
<evidence type="ECO:0000313" key="3">
    <source>
        <dbReference type="Proteomes" id="UP001196408"/>
    </source>
</evidence>
<protein>
    <submittedName>
        <fullName evidence="1">Uncharacterized protein</fullName>
    </submittedName>
</protein>
<sequence>MIKTNKVKLEIHYDHIIRDYDLYKIQPIQTGDKDEEKCVMKRSLEKLDQLSPVLAVLYRYKGPVYLIFEKGRVCLEDLQSHINQYDKGAFVETLDINDPLSITPTELSQLLINMLPNMEFSQKFNNISGRYFSFNQKSFKKDCILAYHISLIESETSKQECMVYMEGESYHRLSKVLEHNERYRNDILKLPRYYKSSEGYVLRRCLTPLNTDQCFVRRSVYRRQREDFVNSLDIHDIQGFENSKCGMLHQFYIDVDLHLNDYVQLHPIDLDNEQMANTYSDFLSQDYIRNLYNDLGVHLIDRVNNSASNKMIDLIASKLNDRGIDNINHGKGKQFNIALIHNQKYCKTNNIPDQHVSDLNFQHITYETCIARDNAIDISDNVMDRILMELLIKRDIANRSISIYHWDWDKPVEYVTRESERRDNKRITKYFLLSVFPDGSMDYYKIEDDTSKLYQRYESVFTNYKSSVYEPELLISTPNHQVLISNSKMI</sequence>
<organism evidence="1 3">
    <name type="scientific">Catenibacterium mitsuokai</name>
    <dbReference type="NCBI Taxonomy" id="100886"/>
    <lineage>
        <taxon>Bacteria</taxon>
        <taxon>Bacillati</taxon>
        <taxon>Bacillota</taxon>
        <taxon>Erysipelotrichia</taxon>
        <taxon>Erysipelotrichales</taxon>
        <taxon>Coprobacillaceae</taxon>
        <taxon>Catenibacterium</taxon>
    </lineage>
</organism>
<dbReference type="Proteomes" id="UP001197492">
    <property type="component" value="Unassembled WGS sequence"/>
</dbReference>
<proteinExistence type="predicted"/>
<name>A0AAW4MWQ4_9FIRM</name>
<evidence type="ECO:0000313" key="2">
    <source>
        <dbReference type="EMBL" id="MBV3393671.1"/>
    </source>
</evidence>
<evidence type="ECO:0000313" key="1">
    <source>
        <dbReference type="EMBL" id="MBV3383640.1"/>
    </source>
</evidence>
<dbReference type="RefSeq" id="WP_217748285.1">
    <property type="nucleotide sequence ID" value="NZ_JAHOEB010000102.1"/>
</dbReference>
<evidence type="ECO:0000313" key="4">
    <source>
        <dbReference type="Proteomes" id="UP001197492"/>
    </source>
</evidence>
<keyword evidence="4" id="KW-1185">Reference proteome</keyword>
<accession>A0AAW4MWQ4</accession>
<dbReference type="Proteomes" id="UP001196408">
    <property type="component" value="Unassembled WGS sequence"/>
</dbReference>
<gene>
    <name evidence="1" type="ORF">KSV97_10560</name>
    <name evidence="2" type="ORF">KSW06_10540</name>
</gene>